<evidence type="ECO:0000313" key="1">
    <source>
        <dbReference type="EMBL" id="RKT73372.1"/>
    </source>
</evidence>
<sequence length="50" mass="5596">MRAIRHFRLVDDITRQTRDGGLAGVWRWRRVEPDPEGAEATAAARGALPP</sequence>
<protein>
    <submittedName>
        <fullName evidence="1">Uncharacterized protein</fullName>
    </submittedName>
</protein>
<proteinExistence type="predicted"/>
<evidence type="ECO:0000313" key="2">
    <source>
        <dbReference type="Proteomes" id="UP000272729"/>
    </source>
</evidence>
<keyword evidence="2" id="KW-1185">Reference proteome</keyword>
<comment type="caution">
    <text evidence="1">The sequence shown here is derived from an EMBL/GenBank/DDBJ whole genome shotgun (WGS) entry which is preliminary data.</text>
</comment>
<accession>A0A495XH66</accession>
<dbReference type="Proteomes" id="UP000272729">
    <property type="component" value="Unassembled WGS sequence"/>
</dbReference>
<gene>
    <name evidence="1" type="ORF">DFJ66_6704</name>
</gene>
<dbReference type="EMBL" id="RBXR01000001">
    <property type="protein sequence ID" value="RKT73372.1"/>
    <property type="molecule type" value="Genomic_DNA"/>
</dbReference>
<dbReference type="AlphaFoldDB" id="A0A495XH66"/>
<organism evidence="1 2">
    <name type="scientific">Saccharothrix variisporea</name>
    <dbReference type="NCBI Taxonomy" id="543527"/>
    <lineage>
        <taxon>Bacteria</taxon>
        <taxon>Bacillati</taxon>
        <taxon>Actinomycetota</taxon>
        <taxon>Actinomycetes</taxon>
        <taxon>Pseudonocardiales</taxon>
        <taxon>Pseudonocardiaceae</taxon>
        <taxon>Saccharothrix</taxon>
    </lineage>
</organism>
<name>A0A495XH66_9PSEU</name>
<reference evidence="1 2" key="1">
    <citation type="submission" date="2018-10" db="EMBL/GenBank/DDBJ databases">
        <title>Sequencing the genomes of 1000 actinobacteria strains.</title>
        <authorList>
            <person name="Klenk H.-P."/>
        </authorList>
    </citation>
    <scope>NUCLEOTIDE SEQUENCE [LARGE SCALE GENOMIC DNA]</scope>
    <source>
        <strain evidence="1 2">DSM 43911</strain>
    </source>
</reference>